<evidence type="ECO:0000259" key="1">
    <source>
        <dbReference type="Pfam" id="PF21381"/>
    </source>
</evidence>
<dbReference type="Pfam" id="PF21381">
    <property type="entry name" value="MCLN_ECD"/>
    <property type="match status" value="1"/>
</dbReference>
<dbReference type="AlphaFoldDB" id="A0A915JS31"/>
<evidence type="ECO:0000313" key="3">
    <source>
        <dbReference type="WBParaSite" id="nRc.2.0.1.t28884-RA"/>
    </source>
</evidence>
<dbReference type="InterPro" id="IPR039031">
    <property type="entry name" value="Mucolipin"/>
</dbReference>
<dbReference type="GO" id="GO:0005886">
    <property type="term" value="C:plasma membrane"/>
    <property type="evidence" value="ECO:0007669"/>
    <property type="project" value="TreeGrafter"/>
</dbReference>
<organism evidence="2 3">
    <name type="scientific">Romanomermis culicivorax</name>
    <name type="common">Nematode worm</name>
    <dbReference type="NCBI Taxonomy" id="13658"/>
    <lineage>
        <taxon>Eukaryota</taxon>
        <taxon>Metazoa</taxon>
        <taxon>Ecdysozoa</taxon>
        <taxon>Nematoda</taxon>
        <taxon>Enoplea</taxon>
        <taxon>Dorylaimia</taxon>
        <taxon>Mermithida</taxon>
        <taxon>Mermithoidea</taxon>
        <taxon>Mermithidae</taxon>
        <taxon>Romanomermis</taxon>
    </lineage>
</organism>
<reference evidence="3" key="1">
    <citation type="submission" date="2022-11" db="UniProtKB">
        <authorList>
            <consortium name="WormBaseParasite"/>
        </authorList>
    </citation>
    <scope>IDENTIFICATION</scope>
</reference>
<dbReference type="GO" id="GO:0005765">
    <property type="term" value="C:lysosomal membrane"/>
    <property type="evidence" value="ECO:0007669"/>
    <property type="project" value="TreeGrafter"/>
</dbReference>
<name>A0A915JS31_ROMCU</name>
<dbReference type="Proteomes" id="UP000887565">
    <property type="component" value="Unplaced"/>
</dbReference>
<dbReference type="WBParaSite" id="nRc.2.0.1.t28884-RA">
    <property type="protein sequence ID" value="nRc.2.0.1.t28884-RA"/>
    <property type="gene ID" value="nRc.2.0.1.g28884"/>
</dbReference>
<proteinExistence type="predicted"/>
<accession>A0A915JS31</accession>
<dbReference type="InterPro" id="IPR049134">
    <property type="entry name" value="MCLN_ECD"/>
</dbReference>
<dbReference type="GO" id="GO:0072345">
    <property type="term" value="F:NAADP-sensitive calcium-release channel activity"/>
    <property type="evidence" value="ECO:0007669"/>
    <property type="project" value="TreeGrafter"/>
</dbReference>
<dbReference type="PANTHER" id="PTHR12127:SF7">
    <property type="entry name" value="SD02261P"/>
    <property type="match status" value="1"/>
</dbReference>
<protein>
    <recommendedName>
        <fullName evidence="1">Mucolipin extracytosolic domain-containing protein</fullName>
    </recommendedName>
</protein>
<dbReference type="PANTHER" id="PTHR12127">
    <property type="entry name" value="MUCOLIPIN"/>
    <property type="match status" value="1"/>
</dbReference>
<keyword evidence="2" id="KW-1185">Reference proteome</keyword>
<feature type="domain" description="Mucolipin extracytosolic" evidence="1">
    <location>
        <begin position="6"/>
        <end position="201"/>
    </location>
</feature>
<evidence type="ECO:0000313" key="2">
    <source>
        <dbReference type="Proteomes" id="UP000887565"/>
    </source>
</evidence>
<sequence length="215" mass="24738">MRMSHVEFIDHSISSLRHLMLANWEDSRDVRAYPPSLPPYSLYDISSLYEHLDHAVQQYFKLNTTTFGLWMYGVNQKGDEPNIKFCIRELAAVELNTSSDTYRLNTAVKSNCRNIPWDGSTKADNFSMNDFLSSQHLHINHTRFIDASLSFGLKCIHVRYNQATNYLPDCFFMQVEILFDNSKHSGKVLIDLKNALQYSTCSGDVLYAGDIISEF</sequence>
<dbReference type="CDD" id="cd21050">
    <property type="entry name" value="ELD_TRPML"/>
    <property type="match status" value="1"/>
</dbReference>